<evidence type="ECO:0000259" key="4">
    <source>
        <dbReference type="PROSITE" id="PS50878"/>
    </source>
</evidence>
<dbReference type="GO" id="GO:0003964">
    <property type="term" value="F:RNA-directed DNA polymerase activity"/>
    <property type="evidence" value="ECO:0007669"/>
    <property type="project" value="UniProtKB-EC"/>
</dbReference>
<dbReference type="Proteomes" id="UP001219518">
    <property type="component" value="Unassembled WGS sequence"/>
</dbReference>
<dbReference type="CDD" id="cd00303">
    <property type="entry name" value="retropepsin_like"/>
    <property type="match status" value="1"/>
</dbReference>
<evidence type="ECO:0000313" key="7">
    <source>
        <dbReference type="Proteomes" id="UP001219518"/>
    </source>
</evidence>
<dbReference type="PANTHER" id="PTHR37984:SF5">
    <property type="entry name" value="PROTEIN NYNRIN-LIKE"/>
    <property type="match status" value="1"/>
</dbReference>
<sequence>MEEGSSKPLLLIVGVKRLNELPIQQASCVRTGFNNELHKDLDTLQQEDPEARRIINSITSVPSPENPCIVFWVSGNISFNNTRLFAQRLVELAGHFQTAYLDKEARAAKRESARAQLNAKLQIPPLWQISQVLIIEKPTQEYSTGFSLAKVYQLIKHLESSKLSKSKIVDCLAELVSIAFTPSSPAEPSAPSAPPSVAADPIFVDLVSPVSGDKKSQLPPQVQDLHKEIEKTLKPPPTSPPAVKPRVLPPTSPPKVRTDTPPRRPKMAELLSLLSTNIPRFSGNKDEDVDAYIRRLENTFALFEMPPEAQRSVLLATTDGIANFTATRFIDSNRSCTAADLKEALRKAFKPTTDKRAALQRLSGRLLKPDEHLRGYVQDVLKLCALYDGAMSEERKVEFVLQGLPPDLQTALLPDDPKTVDELVERVEKVTLAKTRIRQAEALHHINLAGSSSLVANVSTPAPQPAAEMTQLTEKIDALTRAVASLSTPTPDATAEAEAEVAAAAAAEAADADGEITRAAAADNNSKEPAIWMQQSRHFPDNSKAAPLLRELCAEHLLTQANDDQPDGLHRDVCRAVLNGADPPPRLMTDIISKLFGCTINLSLQEDDGVTTYFGGTKETITLVESTDGKYTSKKEVTFLPSPLAQPEQPSRRDNAKSTLRRGLLAPHMQERDNKPDEPPRYQVSSIQQQQLTGQHTLTQHDGGPCHPCPLEQRLASLPHHRMDLTKALLIVFETLINGRKAVSLFDPGSEFDLIRPTFVDPAAKLDPPERQPATADLTPLAVLGVTRAHFALGPISTYYDFYVSPSIAYDAILGKAWAGRFTCATCWTCDRLTVQMGGKKVLLQPAPTERKEQVNSVSAAAQPSAPPRPPQLRLMAADECTLQPGETRMVRFTCSSPLTKPSLVTASDTAPDGLQPLECLVDQDCDAIPVFNTNDFPLLLDQGEVIGLIQPHHVDIQPAAVTNVTAANKPESTYPPQVNTVQTAAPAPAPPDVNPDLPDGQRQQLLQLLQEYDDVFHKPGEPIACTNILEAELQLHDHTLYYVPQYKLTPQQLKAAEQEIAALLQLGTIREQNSHYCLSLLVVPKATPVGEPQRFRTVIDARPLNKRLKQLNFRGTPASVYLEYLQNKKYYSQFDLKSSYQQIRLHPDSQQYLAFQLKGKSYVYTALPFGVACAGEYLQIALHRALTGLLFNGLVLYVDDGTVATIGFRQHLEVLRSTLQRFRQHTFVVNREKCRFGYPDARALGMVVTPRTTTIDQSRLRPLQHLLEVNNKTRAKGIVAYFSYFRKFIPNFAQRSKLLHDAAHPALPFSWGEEHKKIVQELYNELLTSALRHFSEDRPTRLCTDGCREGIGSLLLQQDPTTRRWHPIGNQSRMLTKAEKNYSMTAIELLAITDGCTAFQKELQSLTSTCEVHTDCQALVYLYNAEYLPPPVARLMTYVRSFNVKLKHVPGSSHQAPDALSRNALPHDSSYDVTPLPGEDTSTRGSTEANWTVAAVTTRAQAKTAAPQQSAVPQPSPAPSETADSASDLSDDETAQGTDNNALRAPKLPLPDSSKLAELQYNDPDWTDIIDYRRTNQTPTEYQTFLLLDGVLYKRRKNKLLFCTPSTMREDIMTREHNIGHFAFDKTAERVARRYYWPSLSADCAALVQKCGTCAKYKRKVRREGLLQSVVPTAPNDIVHVDFKNAPKSRRGNTQILVHVDAFTRYCRLFPTRSCTAKDARRAIRKAFGETGVPNVLVCDEGPAFTEKSFRQQLVDSGCIQHIEPAAPDRLPQLQEARTASQASLMKSQRQQAAAHNRGRIDVTYSPGQPVMVYFEQKSTPETPRKAATRAIR</sequence>
<dbReference type="InterPro" id="IPR043128">
    <property type="entry name" value="Rev_trsase/Diguanyl_cyclase"/>
</dbReference>
<dbReference type="Gene3D" id="3.30.420.10">
    <property type="entry name" value="Ribonuclease H-like superfamily/Ribonuclease H"/>
    <property type="match status" value="1"/>
</dbReference>
<dbReference type="FunFam" id="1.10.340.70:FF:000001">
    <property type="entry name" value="Retrovirus-related Pol polyprotein from transposon gypsy-like Protein"/>
    <property type="match status" value="1"/>
</dbReference>
<dbReference type="Pfam" id="PF17921">
    <property type="entry name" value="Integrase_H2C2"/>
    <property type="match status" value="1"/>
</dbReference>
<dbReference type="Pfam" id="PF00078">
    <property type="entry name" value="RVT_1"/>
    <property type="match status" value="1"/>
</dbReference>
<name>A0AAE1HLY2_9NEOP</name>
<keyword evidence="2" id="KW-0511">Multifunctional enzyme</keyword>
<dbReference type="Gene3D" id="3.10.10.10">
    <property type="entry name" value="HIV Type 1 Reverse Transcriptase, subunit A, domain 1"/>
    <property type="match status" value="1"/>
</dbReference>
<dbReference type="InterPro" id="IPR043502">
    <property type="entry name" value="DNA/RNA_pol_sf"/>
</dbReference>
<reference evidence="6" key="1">
    <citation type="submission" date="2021-07" db="EMBL/GenBank/DDBJ databases">
        <authorList>
            <person name="Catto M.A."/>
            <person name="Jacobson A."/>
            <person name="Kennedy G."/>
            <person name="Labadie P."/>
            <person name="Hunt B.G."/>
            <person name="Srinivasan R."/>
        </authorList>
    </citation>
    <scope>NUCLEOTIDE SEQUENCE</scope>
    <source>
        <strain evidence="6">PL_HMW_Pooled</strain>
        <tissue evidence="6">Head</tissue>
    </source>
</reference>
<dbReference type="PROSITE" id="PS50994">
    <property type="entry name" value="INTEGRASE"/>
    <property type="match status" value="1"/>
</dbReference>
<keyword evidence="7" id="KW-1185">Reference proteome</keyword>
<proteinExistence type="predicted"/>
<dbReference type="GO" id="GO:0015074">
    <property type="term" value="P:DNA integration"/>
    <property type="evidence" value="ECO:0007669"/>
    <property type="project" value="InterPro"/>
</dbReference>
<dbReference type="GO" id="GO:0042575">
    <property type="term" value="C:DNA polymerase complex"/>
    <property type="evidence" value="ECO:0007669"/>
    <property type="project" value="UniProtKB-ARBA"/>
</dbReference>
<dbReference type="InterPro" id="IPR041577">
    <property type="entry name" value="RT_RNaseH_2"/>
</dbReference>
<dbReference type="PROSITE" id="PS50878">
    <property type="entry name" value="RT_POL"/>
    <property type="match status" value="1"/>
</dbReference>
<evidence type="ECO:0000313" key="6">
    <source>
        <dbReference type="EMBL" id="KAK3923603.1"/>
    </source>
</evidence>
<reference evidence="6" key="2">
    <citation type="journal article" date="2023" name="BMC Genomics">
        <title>Pest status, molecular evolution, and epigenetic factors derived from the genome assembly of Frankliniella fusca, a thysanopteran phytovirus vector.</title>
        <authorList>
            <person name="Catto M.A."/>
            <person name="Labadie P.E."/>
            <person name="Jacobson A.L."/>
            <person name="Kennedy G.G."/>
            <person name="Srinivasan R."/>
            <person name="Hunt B.G."/>
        </authorList>
    </citation>
    <scope>NUCLEOTIDE SEQUENCE</scope>
    <source>
        <strain evidence="6">PL_HMW_Pooled</strain>
    </source>
</reference>
<evidence type="ECO:0000259" key="5">
    <source>
        <dbReference type="PROSITE" id="PS50994"/>
    </source>
</evidence>
<dbReference type="CDD" id="cd09274">
    <property type="entry name" value="RNase_HI_RT_Ty3"/>
    <property type="match status" value="1"/>
</dbReference>
<gene>
    <name evidence="6" type="ORF">KUF71_002011</name>
</gene>
<dbReference type="Gene3D" id="3.30.70.270">
    <property type="match status" value="2"/>
</dbReference>
<organism evidence="6 7">
    <name type="scientific">Frankliniella fusca</name>
    <dbReference type="NCBI Taxonomy" id="407009"/>
    <lineage>
        <taxon>Eukaryota</taxon>
        <taxon>Metazoa</taxon>
        <taxon>Ecdysozoa</taxon>
        <taxon>Arthropoda</taxon>
        <taxon>Hexapoda</taxon>
        <taxon>Insecta</taxon>
        <taxon>Pterygota</taxon>
        <taxon>Neoptera</taxon>
        <taxon>Paraneoptera</taxon>
        <taxon>Thysanoptera</taxon>
        <taxon>Terebrantia</taxon>
        <taxon>Thripoidea</taxon>
        <taxon>Thripidae</taxon>
        <taxon>Frankliniella</taxon>
    </lineage>
</organism>
<dbReference type="InterPro" id="IPR041588">
    <property type="entry name" value="Integrase_H2C2"/>
</dbReference>
<dbReference type="CDD" id="cd01647">
    <property type="entry name" value="RT_LTR"/>
    <property type="match status" value="1"/>
</dbReference>
<protein>
    <recommendedName>
        <fullName evidence="1">RNA-directed DNA polymerase</fullName>
        <ecNumber evidence="1">2.7.7.49</ecNumber>
    </recommendedName>
</protein>
<feature type="compositionally biased region" description="Pro residues" evidence="3">
    <location>
        <begin position="234"/>
        <end position="253"/>
    </location>
</feature>
<dbReference type="Pfam" id="PF00665">
    <property type="entry name" value="rve"/>
    <property type="match status" value="1"/>
</dbReference>
<dbReference type="EC" id="2.7.7.49" evidence="1"/>
<dbReference type="EMBL" id="JAHWGI010001147">
    <property type="protein sequence ID" value="KAK3923603.1"/>
    <property type="molecule type" value="Genomic_DNA"/>
</dbReference>
<feature type="region of interest" description="Disordered" evidence="3">
    <location>
        <begin position="641"/>
        <end position="705"/>
    </location>
</feature>
<feature type="domain" description="Reverse transcriptase" evidence="4">
    <location>
        <begin position="1065"/>
        <end position="1249"/>
    </location>
</feature>
<feature type="region of interest" description="Disordered" evidence="3">
    <location>
        <begin position="231"/>
        <end position="263"/>
    </location>
</feature>
<dbReference type="InterPro" id="IPR000477">
    <property type="entry name" value="RT_dom"/>
</dbReference>
<dbReference type="Pfam" id="PF17919">
    <property type="entry name" value="RT_RNaseH_2"/>
    <property type="match status" value="1"/>
</dbReference>
<feature type="compositionally biased region" description="Basic and acidic residues" evidence="3">
    <location>
        <begin position="669"/>
        <end position="680"/>
    </location>
</feature>
<feature type="region of interest" description="Disordered" evidence="3">
    <location>
        <begin position="846"/>
        <end position="870"/>
    </location>
</feature>
<dbReference type="SUPFAM" id="SSF56672">
    <property type="entry name" value="DNA/RNA polymerases"/>
    <property type="match status" value="1"/>
</dbReference>
<comment type="caution">
    <text evidence="6">The sequence shown here is derived from an EMBL/GenBank/DDBJ whole genome shotgun (WGS) entry which is preliminary data.</text>
</comment>
<dbReference type="SUPFAM" id="SSF53098">
    <property type="entry name" value="Ribonuclease H-like"/>
    <property type="match status" value="1"/>
</dbReference>
<dbReference type="InterPro" id="IPR036397">
    <property type="entry name" value="RNaseH_sf"/>
</dbReference>
<accession>A0AAE1HLY2</accession>
<dbReference type="PANTHER" id="PTHR37984">
    <property type="entry name" value="PROTEIN CBG26694"/>
    <property type="match status" value="1"/>
</dbReference>
<feature type="compositionally biased region" description="Low complexity" evidence="3">
    <location>
        <begin position="688"/>
        <end position="701"/>
    </location>
</feature>
<evidence type="ECO:0000256" key="2">
    <source>
        <dbReference type="ARBA" id="ARBA00023268"/>
    </source>
</evidence>
<feature type="domain" description="Integrase catalytic" evidence="5">
    <location>
        <begin position="1672"/>
        <end position="1759"/>
    </location>
</feature>
<evidence type="ECO:0000256" key="1">
    <source>
        <dbReference type="ARBA" id="ARBA00012493"/>
    </source>
</evidence>
<dbReference type="Gene3D" id="1.10.340.70">
    <property type="match status" value="1"/>
</dbReference>
<dbReference type="InterPro" id="IPR012337">
    <property type="entry name" value="RNaseH-like_sf"/>
</dbReference>
<dbReference type="InterPro" id="IPR050951">
    <property type="entry name" value="Retrovirus_Pol_polyprotein"/>
</dbReference>
<evidence type="ECO:0000256" key="3">
    <source>
        <dbReference type="SAM" id="MobiDB-lite"/>
    </source>
</evidence>
<feature type="region of interest" description="Disordered" evidence="3">
    <location>
        <begin position="1450"/>
        <end position="1556"/>
    </location>
</feature>
<dbReference type="InterPro" id="IPR001584">
    <property type="entry name" value="Integrase_cat-core"/>
</dbReference>
<dbReference type="GO" id="GO:0003676">
    <property type="term" value="F:nucleic acid binding"/>
    <property type="evidence" value="ECO:0007669"/>
    <property type="project" value="InterPro"/>
</dbReference>